<keyword evidence="13 15" id="KW-0472">Membrane</keyword>
<evidence type="ECO:0000313" key="17">
    <source>
        <dbReference type="EMBL" id="PSR34709.1"/>
    </source>
</evidence>
<dbReference type="Pfam" id="PF00690">
    <property type="entry name" value="Cation_ATPase_N"/>
    <property type="match status" value="1"/>
</dbReference>
<keyword evidence="5" id="KW-0813">Transport</keyword>
<dbReference type="InterPro" id="IPR044492">
    <property type="entry name" value="P_typ_ATPase_HD_dom"/>
</dbReference>
<dbReference type="SFLD" id="SFLDF00027">
    <property type="entry name" value="p-type_atpase"/>
    <property type="match status" value="1"/>
</dbReference>
<dbReference type="NCBIfam" id="TIGR01494">
    <property type="entry name" value="ATPase_P-type"/>
    <property type="match status" value="2"/>
</dbReference>
<feature type="domain" description="Cation-transporting P-type ATPase N-terminal" evidence="16">
    <location>
        <begin position="4"/>
        <end position="78"/>
    </location>
</feature>
<dbReference type="PANTHER" id="PTHR43294:SF21">
    <property type="entry name" value="CATION TRANSPORTING ATPASE"/>
    <property type="match status" value="1"/>
</dbReference>
<evidence type="ECO:0000256" key="13">
    <source>
        <dbReference type="ARBA" id="ARBA00023136"/>
    </source>
</evidence>
<dbReference type="SUPFAM" id="SSF81660">
    <property type="entry name" value="Metal cation-transporting ATPase, ATP-binding domain N"/>
    <property type="match status" value="1"/>
</dbReference>
<keyword evidence="10" id="KW-0460">Magnesium</keyword>
<evidence type="ECO:0000256" key="5">
    <source>
        <dbReference type="ARBA" id="ARBA00022568"/>
    </source>
</evidence>
<dbReference type="Gene3D" id="3.40.1110.10">
    <property type="entry name" value="Calcium-transporting ATPase, cytoplasmic domain N"/>
    <property type="match status" value="1"/>
</dbReference>
<comment type="caution">
    <text evidence="17">The sequence shown here is derived from an EMBL/GenBank/DDBJ whole genome shotgun (WGS) entry which is preliminary data.</text>
</comment>
<evidence type="ECO:0000256" key="9">
    <source>
        <dbReference type="ARBA" id="ARBA00022840"/>
    </source>
</evidence>
<keyword evidence="9" id="KW-0067">ATP-binding</keyword>
<keyword evidence="11" id="KW-1278">Translocase</keyword>
<dbReference type="PRINTS" id="PR00120">
    <property type="entry name" value="HATPASE"/>
</dbReference>
<dbReference type="GO" id="GO:0005388">
    <property type="term" value="F:P-type calcium transporter activity"/>
    <property type="evidence" value="ECO:0007669"/>
    <property type="project" value="UniProtKB-EC"/>
</dbReference>
<dbReference type="InterPro" id="IPR006068">
    <property type="entry name" value="ATPase_P-typ_cation-transptr_C"/>
</dbReference>
<dbReference type="GO" id="GO:0046872">
    <property type="term" value="F:metal ion binding"/>
    <property type="evidence" value="ECO:0007669"/>
    <property type="project" value="UniProtKB-KW"/>
</dbReference>
<gene>
    <name evidence="17" type="ORF">C7B46_04545</name>
</gene>
<evidence type="ECO:0000256" key="8">
    <source>
        <dbReference type="ARBA" id="ARBA00022741"/>
    </source>
</evidence>
<dbReference type="FunFam" id="3.40.50.1000:FF:000028">
    <property type="entry name" value="Calcium-transporting P-type ATPase, putative"/>
    <property type="match status" value="1"/>
</dbReference>
<feature type="transmembrane region" description="Helical" evidence="15">
    <location>
        <begin position="58"/>
        <end position="76"/>
    </location>
</feature>
<reference evidence="17 18" key="1">
    <citation type="journal article" date="2014" name="BMC Genomics">
        <title>Comparison of environmental and isolate Sulfobacillus genomes reveals diverse carbon, sulfur, nitrogen, and hydrogen metabolisms.</title>
        <authorList>
            <person name="Justice N.B."/>
            <person name="Norman A."/>
            <person name="Brown C.T."/>
            <person name="Singh A."/>
            <person name="Thomas B.C."/>
            <person name="Banfield J.F."/>
        </authorList>
    </citation>
    <scope>NUCLEOTIDE SEQUENCE [LARGE SCALE GENOMIC DNA]</scope>
    <source>
        <strain evidence="17">AMDSBA4</strain>
    </source>
</reference>
<dbReference type="GO" id="GO:0016887">
    <property type="term" value="F:ATP hydrolysis activity"/>
    <property type="evidence" value="ECO:0007669"/>
    <property type="project" value="InterPro"/>
</dbReference>
<dbReference type="PANTHER" id="PTHR43294">
    <property type="entry name" value="SODIUM/POTASSIUM-TRANSPORTING ATPASE SUBUNIT ALPHA"/>
    <property type="match status" value="1"/>
</dbReference>
<dbReference type="GO" id="GO:0005524">
    <property type="term" value="F:ATP binding"/>
    <property type="evidence" value="ECO:0007669"/>
    <property type="project" value="UniProtKB-KW"/>
</dbReference>
<evidence type="ECO:0000256" key="14">
    <source>
        <dbReference type="ARBA" id="ARBA00048694"/>
    </source>
</evidence>
<dbReference type="EC" id="7.2.2.10" evidence="3"/>
<evidence type="ECO:0000256" key="2">
    <source>
        <dbReference type="ARBA" id="ARBA00005675"/>
    </source>
</evidence>
<dbReference type="InterPro" id="IPR001757">
    <property type="entry name" value="P_typ_ATPase"/>
</dbReference>
<dbReference type="SMART" id="SM00831">
    <property type="entry name" value="Cation_ATPase_N"/>
    <property type="match status" value="1"/>
</dbReference>
<evidence type="ECO:0000256" key="7">
    <source>
        <dbReference type="ARBA" id="ARBA00022723"/>
    </source>
</evidence>
<dbReference type="AlphaFoldDB" id="A0A2T2XJM8"/>
<keyword evidence="6 15" id="KW-0812">Transmembrane</keyword>
<feature type="transmembrane region" description="Helical" evidence="15">
    <location>
        <begin position="246"/>
        <end position="264"/>
    </location>
</feature>
<sequence length="897" mass="97675">MADVWHTLKPEEITIQLRSDGERGLSVGEADRRLEEIGYNALAEAPTVSPWMIFFAQFKDFMVLVLLGATAVSFALGEIGDALTIVAIVVMNAILGFMQEYRAEKSVETLKALTAPTAQVWRQGRLVEIPAKELVPGDVIELEAGDVVPADARLLQAHGMEAEEAALTGESSAVAKEVAALGDPELPLGDRKNMVFMGTVISRGRGRAMVVETGMHTEMGMIAHLIREAVEDQTPLQRRLEHLGKILVILSLVIVAVVVVTGLVRGEPLYQMFLTGVSLAVAAIPEGLPAIVTIALALGVQRMIRAHAIVRRLPAVETLGCTTVVCSDKTGTLTRNRMTVTQMYVSGQRWQRDESGFMESKSHSEAKRVDFEHLMQGAVLCNNAIIGNESPENDGASGQGDPTELAMLWGAVEGGVKPSDVKQNFRRFEEIPFESDRQRMAVGVQNRQNQSLIYVKGAPDVVLRLCRFYQHQGQVMSLDMKMRHEFSQVNEDMADMALRVLAVAYRPMASSEDLSSAEHDLVFLGLMGMMDPPRPEVIAAIGQARHAGVRTVMITGDHPHTARAIANQLGMMEPGDEIITGRDLDAMSDEELVERVDKIRVYARVSPPHKLRVVRAWKARGEVVAMTGDGVNDAPAVKEADIGVAMGISGTDVTKEASAMILTDDNFATIIRAIREGRAIYDNIRKFIRYLLSCNVGEVLVMFLAAFMGLPLPLLPIQILFVNLVTDGLPAMALGVDPAAPGVMDRPPRHPKESIFARGLGVKIGFRGILIGISTLIVFMLSTGPLGMGLREARTMALATLIMSQLFHVFDARAEEQSFLEVGLFTNPWAVAAVMSSIAMLLAIVYVPSLGELFKTDPIGWADWALVILASGFVQLIAAIRDIVLKPMRHIVPSSPK</sequence>
<dbReference type="SUPFAM" id="SSF81653">
    <property type="entry name" value="Calcium ATPase, transduction domain A"/>
    <property type="match status" value="1"/>
</dbReference>
<evidence type="ECO:0000256" key="15">
    <source>
        <dbReference type="SAM" id="Phobius"/>
    </source>
</evidence>
<dbReference type="InterPro" id="IPR004014">
    <property type="entry name" value="ATPase_P-typ_cation-transptr_N"/>
</dbReference>
<evidence type="ECO:0000256" key="12">
    <source>
        <dbReference type="ARBA" id="ARBA00022989"/>
    </source>
</evidence>
<comment type="similarity">
    <text evidence="2">Belongs to the cation transport ATPase (P-type) (TC 3.A.3) family. Type IIA subfamily.</text>
</comment>
<evidence type="ECO:0000256" key="4">
    <source>
        <dbReference type="ARBA" id="ARBA00022475"/>
    </source>
</evidence>
<keyword evidence="4" id="KW-1003">Cell membrane</keyword>
<dbReference type="SUPFAM" id="SSF56784">
    <property type="entry name" value="HAD-like"/>
    <property type="match status" value="1"/>
</dbReference>
<dbReference type="PROSITE" id="PS00154">
    <property type="entry name" value="ATPASE_E1_E2"/>
    <property type="match status" value="1"/>
</dbReference>
<evidence type="ECO:0000256" key="3">
    <source>
        <dbReference type="ARBA" id="ARBA00012790"/>
    </source>
</evidence>
<dbReference type="Gene3D" id="1.20.1110.10">
    <property type="entry name" value="Calcium-transporting ATPase, transmembrane domain"/>
    <property type="match status" value="1"/>
</dbReference>
<dbReference type="InterPro" id="IPR059000">
    <property type="entry name" value="ATPase_P-type_domA"/>
</dbReference>
<dbReference type="EMBL" id="PXYW01000007">
    <property type="protein sequence ID" value="PSR34709.1"/>
    <property type="molecule type" value="Genomic_DNA"/>
</dbReference>
<dbReference type="InterPro" id="IPR023299">
    <property type="entry name" value="ATPase_P-typ_cyto_dom_N"/>
</dbReference>
<evidence type="ECO:0000256" key="10">
    <source>
        <dbReference type="ARBA" id="ARBA00022842"/>
    </source>
</evidence>
<dbReference type="Gene3D" id="2.70.150.10">
    <property type="entry name" value="Calcium-transporting ATPase, cytoplasmic transduction domain A"/>
    <property type="match status" value="1"/>
</dbReference>
<dbReference type="CDD" id="cd02089">
    <property type="entry name" value="P-type_ATPase_Ca_prok"/>
    <property type="match status" value="1"/>
</dbReference>
<keyword evidence="8" id="KW-0547">Nucleotide-binding</keyword>
<dbReference type="SUPFAM" id="SSF81665">
    <property type="entry name" value="Calcium ATPase, transmembrane domain M"/>
    <property type="match status" value="1"/>
</dbReference>
<keyword evidence="5" id="KW-0106">Calcium</keyword>
<dbReference type="InterPro" id="IPR036412">
    <property type="entry name" value="HAD-like_sf"/>
</dbReference>
<comment type="catalytic activity">
    <reaction evidence="14">
        <text>Ca(2+)(in) + ATP + H2O = Ca(2+)(out) + ADP + phosphate + H(+)</text>
        <dbReference type="Rhea" id="RHEA:18105"/>
        <dbReference type="ChEBI" id="CHEBI:15377"/>
        <dbReference type="ChEBI" id="CHEBI:15378"/>
        <dbReference type="ChEBI" id="CHEBI:29108"/>
        <dbReference type="ChEBI" id="CHEBI:30616"/>
        <dbReference type="ChEBI" id="CHEBI:43474"/>
        <dbReference type="ChEBI" id="CHEBI:456216"/>
        <dbReference type="EC" id="7.2.2.10"/>
    </reaction>
</comment>
<accession>A0A2T2XJM8</accession>
<dbReference type="Proteomes" id="UP000242972">
    <property type="component" value="Unassembled WGS sequence"/>
</dbReference>
<organism evidence="17 18">
    <name type="scientific">Sulfobacillus benefaciens</name>
    <dbReference type="NCBI Taxonomy" id="453960"/>
    <lineage>
        <taxon>Bacteria</taxon>
        <taxon>Bacillati</taxon>
        <taxon>Bacillota</taxon>
        <taxon>Clostridia</taxon>
        <taxon>Eubacteriales</taxon>
        <taxon>Clostridiales Family XVII. Incertae Sedis</taxon>
        <taxon>Sulfobacillus</taxon>
    </lineage>
</organism>
<keyword evidence="5" id="KW-0109">Calcium transport</keyword>
<proteinExistence type="inferred from homology"/>
<dbReference type="InterPro" id="IPR023214">
    <property type="entry name" value="HAD_sf"/>
</dbReference>
<dbReference type="FunFam" id="2.70.150.10:FF:000016">
    <property type="entry name" value="Calcium-transporting P-type ATPase putative"/>
    <property type="match status" value="1"/>
</dbReference>
<dbReference type="SFLD" id="SFLDS00003">
    <property type="entry name" value="Haloacid_Dehalogenase"/>
    <property type="match status" value="1"/>
</dbReference>
<keyword evidence="5" id="KW-0406">Ion transport</keyword>
<dbReference type="InterPro" id="IPR005782">
    <property type="entry name" value="P-type_ATPase_IIA"/>
</dbReference>
<feature type="transmembrane region" description="Helical" evidence="15">
    <location>
        <begin position="755"/>
        <end position="781"/>
    </location>
</feature>
<dbReference type="Gene3D" id="3.40.50.1000">
    <property type="entry name" value="HAD superfamily/HAD-like"/>
    <property type="match status" value="1"/>
</dbReference>
<feature type="transmembrane region" description="Helical" evidence="15">
    <location>
        <begin position="822"/>
        <end position="847"/>
    </location>
</feature>
<evidence type="ECO:0000259" key="16">
    <source>
        <dbReference type="SMART" id="SM00831"/>
    </source>
</evidence>
<keyword evidence="12 15" id="KW-1133">Transmembrane helix</keyword>
<dbReference type="InterPro" id="IPR018303">
    <property type="entry name" value="ATPase_P-typ_P_site"/>
</dbReference>
<evidence type="ECO:0000256" key="11">
    <source>
        <dbReference type="ARBA" id="ARBA00022967"/>
    </source>
</evidence>
<dbReference type="GO" id="GO:0140352">
    <property type="term" value="P:export from cell"/>
    <property type="evidence" value="ECO:0007669"/>
    <property type="project" value="UniProtKB-ARBA"/>
</dbReference>
<keyword evidence="7" id="KW-0479">Metal-binding</keyword>
<dbReference type="InterPro" id="IPR008250">
    <property type="entry name" value="ATPase_P-typ_transduc_dom_A_sf"/>
</dbReference>
<evidence type="ECO:0000256" key="1">
    <source>
        <dbReference type="ARBA" id="ARBA00004651"/>
    </source>
</evidence>
<dbReference type="InterPro" id="IPR050510">
    <property type="entry name" value="Cation_transp_ATPase_P-type"/>
</dbReference>
<dbReference type="GO" id="GO:0005886">
    <property type="term" value="C:plasma membrane"/>
    <property type="evidence" value="ECO:0007669"/>
    <property type="project" value="UniProtKB-SubCell"/>
</dbReference>
<dbReference type="PRINTS" id="PR00119">
    <property type="entry name" value="CATATPASE"/>
</dbReference>
<evidence type="ECO:0000313" key="18">
    <source>
        <dbReference type="Proteomes" id="UP000242972"/>
    </source>
</evidence>
<dbReference type="FunFam" id="1.20.1110.10:FF:000065">
    <property type="entry name" value="Sarcoplasmic/endoplasmic reticulum calcium ATPase 1"/>
    <property type="match status" value="1"/>
</dbReference>
<evidence type="ECO:0000256" key="6">
    <source>
        <dbReference type="ARBA" id="ARBA00022692"/>
    </source>
</evidence>
<protein>
    <recommendedName>
        <fullName evidence="3">P-type Ca(2+) transporter</fullName>
        <ecNumber evidence="3">7.2.2.10</ecNumber>
    </recommendedName>
</protein>
<comment type="subcellular location">
    <subcellularLocation>
        <location evidence="1">Cell membrane</location>
        <topology evidence="1">Multi-pass membrane protein</topology>
    </subcellularLocation>
</comment>
<dbReference type="Pfam" id="PF00689">
    <property type="entry name" value="Cation_ATPase_C"/>
    <property type="match status" value="1"/>
</dbReference>
<dbReference type="SFLD" id="SFLDG00002">
    <property type="entry name" value="C1.7:_P-type_atpase_like"/>
    <property type="match status" value="1"/>
</dbReference>
<dbReference type="InterPro" id="IPR023298">
    <property type="entry name" value="ATPase_P-typ_TM_dom_sf"/>
</dbReference>
<dbReference type="Pfam" id="PF00122">
    <property type="entry name" value="E1-E2_ATPase"/>
    <property type="match status" value="1"/>
</dbReference>
<name>A0A2T2XJM8_9FIRM</name>
<dbReference type="Pfam" id="PF13246">
    <property type="entry name" value="Cation_ATPase"/>
    <property type="match status" value="1"/>
</dbReference>
<dbReference type="NCBIfam" id="TIGR01116">
    <property type="entry name" value="ATPase-IIA1_Ca"/>
    <property type="match status" value="1"/>
</dbReference>
<feature type="transmembrane region" description="Helical" evidence="15">
    <location>
        <begin position="859"/>
        <end position="880"/>
    </location>
</feature>
<feature type="transmembrane region" description="Helical" evidence="15">
    <location>
        <begin position="270"/>
        <end position="298"/>
    </location>
</feature>